<dbReference type="Proteomes" id="UP000598997">
    <property type="component" value="Unassembled WGS sequence"/>
</dbReference>
<dbReference type="RefSeq" id="WP_066761583.1">
    <property type="nucleotide sequence ID" value="NZ_BMIO01000007.1"/>
</dbReference>
<accession>A0A917DLJ6</accession>
<proteinExistence type="predicted"/>
<keyword evidence="2" id="KW-1185">Reference proteome</keyword>
<dbReference type="AlphaFoldDB" id="A0A917DLJ6"/>
<organism evidence="1 2">
    <name type="scientific">Croceicoccus pelagius</name>
    <dbReference type="NCBI Taxonomy" id="1703341"/>
    <lineage>
        <taxon>Bacteria</taxon>
        <taxon>Pseudomonadati</taxon>
        <taxon>Pseudomonadota</taxon>
        <taxon>Alphaproteobacteria</taxon>
        <taxon>Sphingomonadales</taxon>
        <taxon>Erythrobacteraceae</taxon>
        <taxon>Croceicoccus</taxon>
    </lineage>
</organism>
<evidence type="ECO:0000313" key="2">
    <source>
        <dbReference type="Proteomes" id="UP000598997"/>
    </source>
</evidence>
<sequence>MSANRDRPDLRALIGDEKRLSAALQEIFLEGAAPGCQYFSPFPRQIEIAKWILKHADRKWAERDFAEADLHPAEIRNAHNAKAAAHSLLLPNAFGPLAPDITCFFGSSGTGKTQVVQRIASILEQRLGVPNSD</sequence>
<protein>
    <submittedName>
        <fullName evidence="1">Uncharacterized protein</fullName>
    </submittedName>
</protein>
<comment type="caution">
    <text evidence="1">The sequence shown here is derived from an EMBL/GenBank/DDBJ whole genome shotgun (WGS) entry which is preliminary data.</text>
</comment>
<reference evidence="1 2" key="1">
    <citation type="journal article" date="2014" name="Int. J. Syst. Evol. Microbiol.">
        <title>Complete genome sequence of Corynebacterium casei LMG S-19264T (=DSM 44701T), isolated from a smear-ripened cheese.</title>
        <authorList>
            <consortium name="US DOE Joint Genome Institute (JGI-PGF)"/>
            <person name="Walter F."/>
            <person name="Albersmeier A."/>
            <person name="Kalinowski J."/>
            <person name="Ruckert C."/>
        </authorList>
    </citation>
    <scope>NUCLEOTIDE SEQUENCE [LARGE SCALE GENOMIC DNA]</scope>
    <source>
        <strain evidence="1 2">CGMCC 1.15358</strain>
    </source>
</reference>
<gene>
    <name evidence="1" type="ORF">GCM10010989_22820</name>
</gene>
<evidence type="ECO:0000313" key="1">
    <source>
        <dbReference type="EMBL" id="GGD47926.1"/>
    </source>
</evidence>
<name>A0A917DLJ6_9SPHN</name>
<dbReference type="EMBL" id="BMIO01000007">
    <property type="protein sequence ID" value="GGD47926.1"/>
    <property type="molecule type" value="Genomic_DNA"/>
</dbReference>
<dbReference type="OrthoDB" id="9806903at2"/>